<dbReference type="EMBL" id="JBHSON010000062">
    <property type="protein sequence ID" value="MFC5751047.1"/>
    <property type="molecule type" value="Genomic_DNA"/>
</dbReference>
<reference evidence="4" key="1">
    <citation type="journal article" date="2019" name="Int. J. Syst. Evol. Microbiol.">
        <title>The Global Catalogue of Microorganisms (GCM) 10K type strain sequencing project: providing services to taxonomists for standard genome sequencing and annotation.</title>
        <authorList>
            <consortium name="The Broad Institute Genomics Platform"/>
            <consortium name="The Broad Institute Genome Sequencing Center for Infectious Disease"/>
            <person name="Wu L."/>
            <person name="Ma J."/>
        </authorList>
    </citation>
    <scope>NUCLEOTIDE SEQUENCE [LARGE SCALE GENOMIC DNA]</scope>
    <source>
        <strain evidence="4">KCTC 42087</strain>
    </source>
</reference>
<dbReference type="RefSeq" id="WP_378286917.1">
    <property type="nucleotide sequence ID" value="NZ_JBHSON010000062.1"/>
</dbReference>
<protein>
    <submittedName>
        <fullName evidence="3">Peptidoglycan-binding protein</fullName>
    </submittedName>
</protein>
<evidence type="ECO:0000259" key="2">
    <source>
        <dbReference type="Pfam" id="PF01471"/>
    </source>
</evidence>
<keyword evidence="4" id="KW-1185">Reference proteome</keyword>
<dbReference type="InterPro" id="IPR002477">
    <property type="entry name" value="Peptidoglycan-bd-like"/>
</dbReference>
<evidence type="ECO:0000313" key="4">
    <source>
        <dbReference type="Proteomes" id="UP001596074"/>
    </source>
</evidence>
<dbReference type="SUPFAM" id="SSF47090">
    <property type="entry name" value="PGBD-like"/>
    <property type="match status" value="1"/>
</dbReference>
<sequence length="359" mass="37231">MTSTTPPILDLPPLPAHPLFKGHGRPEAATPRFALHLSGHGRTTREKGESQMHDDQFTAMGPPFADSGFPQTAFSTLSSDDTGFQFGLRVNARRCGVVGQTSGGGVAGLYGHGRFSQFGVLGTGFGQRIGVVGASVTNTNDLMNLNVPPAEVNLDSLGTGSGTGVFGKSGSGFGVHGMSDSNTATLGMSRTGIGSHGDSRTSTGVLGTSDAGFGLHAISRSGPGAVFESKENAQMRLVPREMPSPEGRVGGAGGELLATTETAPTGPVFRLWFCTRAGDAASAAWDLVAGTRPFPGTLAEIDVKRVQMRLNMISGTQLNGDGELGPITRDAVIAFQEREGIPQTGTVNAETWERLFALS</sequence>
<dbReference type="InterPro" id="IPR036366">
    <property type="entry name" value="PGBDSf"/>
</dbReference>
<accession>A0ABW1A8K9</accession>
<proteinExistence type="predicted"/>
<organism evidence="3 4">
    <name type="scientific">Actinomadura rugatobispora</name>
    <dbReference type="NCBI Taxonomy" id="1994"/>
    <lineage>
        <taxon>Bacteria</taxon>
        <taxon>Bacillati</taxon>
        <taxon>Actinomycetota</taxon>
        <taxon>Actinomycetes</taxon>
        <taxon>Streptosporangiales</taxon>
        <taxon>Thermomonosporaceae</taxon>
        <taxon>Actinomadura</taxon>
    </lineage>
</organism>
<feature type="region of interest" description="Disordered" evidence="1">
    <location>
        <begin position="1"/>
        <end position="25"/>
    </location>
</feature>
<dbReference type="Proteomes" id="UP001596074">
    <property type="component" value="Unassembled WGS sequence"/>
</dbReference>
<gene>
    <name evidence="3" type="ORF">ACFPZN_35980</name>
</gene>
<evidence type="ECO:0000256" key="1">
    <source>
        <dbReference type="SAM" id="MobiDB-lite"/>
    </source>
</evidence>
<comment type="caution">
    <text evidence="3">The sequence shown here is derived from an EMBL/GenBank/DDBJ whole genome shotgun (WGS) entry which is preliminary data.</text>
</comment>
<feature type="domain" description="Peptidoglycan binding-like" evidence="2">
    <location>
        <begin position="302"/>
        <end position="355"/>
    </location>
</feature>
<dbReference type="Pfam" id="PF01471">
    <property type="entry name" value="PG_binding_1"/>
    <property type="match status" value="1"/>
</dbReference>
<name>A0ABW1A8K9_9ACTN</name>
<evidence type="ECO:0000313" key="3">
    <source>
        <dbReference type="EMBL" id="MFC5751047.1"/>
    </source>
</evidence>
<dbReference type="Gene3D" id="1.10.101.10">
    <property type="entry name" value="PGBD-like superfamily/PGBD"/>
    <property type="match status" value="1"/>
</dbReference>
<dbReference type="InterPro" id="IPR036365">
    <property type="entry name" value="PGBD-like_sf"/>
</dbReference>